<dbReference type="Pfam" id="PF20470">
    <property type="entry name" value="HTH_61"/>
    <property type="match status" value="1"/>
</dbReference>
<dbReference type="SMART" id="SM00490">
    <property type="entry name" value="HELICc"/>
    <property type="match status" value="1"/>
</dbReference>
<keyword evidence="7 11" id="KW-0234">DNA repair</keyword>
<dbReference type="GO" id="GO:0005524">
    <property type="term" value="F:ATP binding"/>
    <property type="evidence" value="ECO:0007669"/>
    <property type="project" value="UniProtKB-UniRule"/>
</dbReference>
<proteinExistence type="inferred from homology"/>
<keyword evidence="1 11" id="KW-0547">Nucleotide-binding</keyword>
<dbReference type="InterPro" id="IPR001650">
    <property type="entry name" value="Helicase_C-like"/>
</dbReference>
<comment type="catalytic activity">
    <reaction evidence="10 11">
        <text>ATP + H2O = ADP + phosphate + H(+)</text>
        <dbReference type="Rhea" id="RHEA:13065"/>
        <dbReference type="ChEBI" id="CHEBI:15377"/>
        <dbReference type="ChEBI" id="CHEBI:15378"/>
        <dbReference type="ChEBI" id="CHEBI:30616"/>
        <dbReference type="ChEBI" id="CHEBI:43474"/>
        <dbReference type="ChEBI" id="CHEBI:456216"/>
        <dbReference type="EC" id="5.6.2.4"/>
    </reaction>
</comment>
<name>A0A075WHI0_ARCFL</name>
<keyword evidence="5 11" id="KW-0067">ATP-binding</keyword>
<evidence type="ECO:0000259" key="12">
    <source>
        <dbReference type="PROSITE" id="PS51192"/>
    </source>
</evidence>
<dbReference type="Pfam" id="PF00271">
    <property type="entry name" value="Helicase_C"/>
    <property type="match status" value="1"/>
</dbReference>
<dbReference type="GO" id="GO:0003677">
    <property type="term" value="F:DNA binding"/>
    <property type="evidence" value="ECO:0007669"/>
    <property type="project" value="UniProtKB-UniRule"/>
</dbReference>
<dbReference type="PROSITE" id="PS51192">
    <property type="entry name" value="HELICASE_ATP_BIND_1"/>
    <property type="match status" value="1"/>
</dbReference>
<accession>A0A075WHI0</accession>
<dbReference type="SUPFAM" id="SSF46785">
    <property type="entry name" value="Winged helix' DNA-binding domain"/>
    <property type="match status" value="1"/>
</dbReference>
<dbReference type="GO" id="GO:0016887">
    <property type="term" value="F:ATP hydrolysis activity"/>
    <property type="evidence" value="ECO:0007669"/>
    <property type="project" value="RHEA"/>
</dbReference>
<dbReference type="InterPro" id="IPR050474">
    <property type="entry name" value="Hel308_SKI2-like"/>
</dbReference>
<dbReference type="HOGENOM" id="CLU_006553_3_0_2"/>
<evidence type="ECO:0000256" key="9">
    <source>
        <dbReference type="ARBA" id="ARBA00034617"/>
    </source>
</evidence>
<dbReference type="Proteomes" id="UP000028501">
    <property type="component" value="Chromosome"/>
</dbReference>
<dbReference type="InterPro" id="IPR036390">
    <property type="entry name" value="WH_DNA-bd_sf"/>
</dbReference>
<evidence type="ECO:0000256" key="11">
    <source>
        <dbReference type="HAMAP-Rule" id="MF_00442"/>
    </source>
</evidence>
<evidence type="ECO:0000313" key="14">
    <source>
        <dbReference type="EMBL" id="AIG99252.1"/>
    </source>
</evidence>
<dbReference type="AlphaFoldDB" id="A0A075WHI0"/>
<evidence type="ECO:0000256" key="5">
    <source>
        <dbReference type="ARBA" id="ARBA00022840"/>
    </source>
</evidence>
<dbReference type="Gene3D" id="3.40.50.300">
    <property type="entry name" value="P-loop containing nucleotide triphosphate hydrolases"/>
    <property type="match status" value="2"/>
</dbReference>
<dbReference type="SUPFAM" id="SSF52540">
    <property type="entry name" value="P-loop containing nucleoside triphosphate hydrolases"/>
    <property type="match status" value="2"/>
</dbReference>
<dbReference type="Pfam" id="PF21280">
    <property type="entry name" value="Helicase_dom4_arc"/>
    <property type="match status" value="1"/>
</dbReference>
<dbReference type="PANTHER" id="PTHR47961">
    <property type="entry name" value="DNA POLYMERASE THETA, PUTATIVE (AFU_ORTHOLOGUE AFUA_1G05260)-RELATED"/>
    <property type="match status" value="1"/>
</dbReference>
<dbReference type="InterPro" id="IPR046931">
    <property type="entry name" value="HTH_61"/>
</dbReference>
<dbReference type="SMART" id="SM00487">
    <property type="entry name" value="DEXDc"/>
    <property type="match status" value="1"/>
</dbReference>
<keyword evidence="4 11" id="KW-0347">Helicase</keyword>
<dbReference type="InterPro" id="IPR022965">
    <property type="entry name" value="Helicase_Hel308"/>
</dbReference>
<feature type="domain" description="Helicase ATP-binding" evidence="12">
    <location>
        <begin position="35"/>
        <end position="201"/>
    </location>
</feature>
<evidence type="ECO:0000256" key="3">
    <source>
        <dbReference type="ARBA" id="ARBA00022801"/>
    </source>
</evidence>
<dbReference type="Pfam" id="PF00270">
    <property type="entry name" value="DEAD"/>
    <property type="match status" value="1"/>
</dbReference>
<dbReference type="InterPro" id="IPR011545">
    <property type="entry name" value="DEAD/DEAH_box_helicase_dom"/>
</dbReference>
<evidence type="ECO:0000256" key="4">
    <source>
        <dbReference type="ARBA" id="ARBA00022806"/>
    </source>
</evidence>
<keyword evidence="6 11" id="KW-0238">DNA-binding</keyword>
<dbReference type="PROSITE" id="PS51194">
    <property type="entry name" value="HELICASE_CTER"/>
    <property type="match status" value="1"/>
</dbReference>
<keyword evidence="8 11" id="KW-0413">Isomerase</keyword>
<comment type="catalytic activity">
    <reaction evidence="9 11">
        <text>Couples ATP hydrolysis with the unwinding of duplex DNA by translocating in the 3'-5' direction.</text>
        <dbReference type="EC" id="5.6.2.4"/>
    </reaction>
</comment>
<dbReference type="PANTHER" id="PTHR47961:SF10">
    <property type="entry name" value="ATP-DEPENDENT DNA HELICASE HEL308"/>
    <property type="match status" value="1"/>
</dbReference>
<feature type="binding site" evidence="11">
    <location>
        <position position="31"/>
    </location>
    <ligand>
        <name>ATP</name>
        <dbReference type="ChEBI" id="CHEBI:30616"/>
    </ligand>
</feature>
<gene>
    <name evidence="11" type="primary">hel308</name>
    <name evidence="14" type="ORF">AFULGI_00025380</name>
</gene>
<evidence type="ECO:0000256" key="2">
    <source>
        <dbReference type="ARBA" id="ARBA00022763"/>
    </source>
</evidence>
<evidence type="ECO:0000256" key="1">
    <source>
        <dbReference type="ARBA" id="ARBA00022741"/>
    </source>
</evidence>
<dbReference type="InterPro" id="IPR027417">
    <property type="entry name" value="P-loop_NTPase"/>
</dbReference>
<evidence type="ECO:0000256" key="7">
    <source>
        <dbReference type="ARBA" id="ARBA00023204"/>
    </source>
</evidence>
<dbReference type="GO" id="GO:0043138">
    <property type="term" value="F:3'-5' DNA helicase activity"/>
    <property type="evidence" value="ECO:0007669"/>
    <property type="project" value="UniProtKB-UniRule"/>
</dbReference>
<dbReference type="KEGG" id="afg:AFULGI_00025380"/>
<dbReference type="EMBL" id="CP006577">
    <property type="protein sequence ID" value="AIG99252.1"/>
    <property type="molecule type" value="Genomic_DNA"/>
</dbReference>
<sequence length="692" mass="77935">MVKVEELAESISSYAVGILKEEGIEELFPPQAEAVEKVFSGKNLLLAMPTAAGKTLLAEMAMVREAIKGGKSLYVVPLRALAGEKYESFKKWEKIGLRIGISTGDYESRDEHLGDCDIIVTTSEKADSLIRNRASWIKAVSCLVVDEIHLLDSEKRGATLEILVTKMRRMNKALRVIGLSATAPNVTEIAEWLDADYYVSDWRPVPLVEGVLCEGTLELFDGAFSTSRRVKFEELVEECVAENGGVLVFESTRRGAEKTAVKLSAITAKYVENEGLEKAILEENEGEMSRKLAECVRKGAAFHHAGLLNGQRRVVEDAFRRGNIKVVVATPTLAAGVNLPARRVIVRSLYRFDGYSKRIKVSEYKQMAGRAGRPGMDERGEAIIIVGKRDREIAVKRYIFGEPERITSKLGVETHLRFHSLSIICDGYAKTLEELEDFFADTFFFKQNEISLSYELERVVRQLENWGMVVEDHHLAPTKLGSLVSRLYIDPLTGFIFHDVLSRMELSDIGALHLICRTPDMERLTVRKTDSWVEEEAFRLRKELSYYPSDFSVEYDWFLSEVKTALCLKDWIEEKDEDEICAKYGIAPGDLRRIVETAEWLSNAMNRIAEEVGNTSVSGLTERIKHGVKEELLELVRIRHIGRVRARKLYNAGIRNAEDIVRHREKVASLIGRGIAERVVEGISVKSLNPES</sequence>
<organism evidence="14 15">
    <name type="scientific">Archaeoglobus fulgidus DSM 8774</name>
    <dbReference type="NCBI Taxonomy" id="1344584"/>
    <lineage>
        <taxon>Archaea</taxon>
        <taxon>Methanobacteriati</taxon>
        <taxon>Methanobacteriota</taxon>
        <taxon>Archaeoglobi</taxon>
        <taxon>Archaeoglobales</taxon>
        <taxon>Archaeoglobaceae</taxon>
        <taxon>Archaeoglobus</taxon>
    </lineage>
</organism>
<comment type="similarity">
    <text evidence="11">Belongs to the helicase family. Hel308 subfamily.</text>
</comment>
<dbReference type="Gene3D" id="1.10.150.20">
    <property type="entry name" value="5' to 3' exonuclease, C-terminal subdomain"/>
    <property type="match status" value="1"/>
</dbReference>
<feature type="domain" description="Helicase C-terminal" evidence="13">
    <location>
        <begin position="231"/>
        <end position="422"/>
    </location>
</feature>
<evidence type="ECO:0000256" key="6">
    <source>
        <dbReference type="ARBA" id="ARBA00023125"/>
    </source>
</evidence>
<dbReference type="InterPro" id="IPR048772">
    <property type="entry name" value="Hel308-like_dom4"/>
</dbReference>
<dbReference type="InterPro" id="IPR014001">
    <property type="entry name" value="Helicase_ATP-bd"/>
</dbReference>
<keyword evidence="3 11" id="KW-0378">Hydrolase</keyword>
<evidence type="ECO:0000259" key="13">
    <source>
        <dbReference type="PROSITE" id="PS51194"/>
    </source>
</evidence>
<dbReference type="GO" id="GO:0006281">
    <property type="term" value="P:DNA repair"/>
    <property type="evidence" value="ECO:0007669"/>
    <property type="project" value="UniProtKB-UniRule"/>
</dbReference>
<dbReference type="SUPFAM" id="SSF158702">
    <property type="entry name" value="Sec63 N-terminal domain-like"/>
    <property type="match status" value="1"/>
</dbReference>
<dbReference type="HAMAP" id="MF_00442">
    <property type="entry name" value="Helicase_Hel308"/>
    <property type="match status" value="1"/>
</dbReference>
<keyword evidence="2 11" id="KW-0227">DNA damage</keyword>
<comment type="subunit">
    <text evidence="11">Monomer.</text>
</comment>
<protein>
    <recommendedName>
        <fullName evidence="11">ATP-dependent DNA helicase Hel308</fullName>
        <ecNumber evidence="11">5.6.2.4</ecNumber>
    </recommendedName>
    <alternativeName>
        <fullName evidence="11">DNA 3'-5' helicase Hel308</fullName>
    </alternativeName>
</protein>
<dbReference type="CDD" id="cd18028">
    <property type="entry name" value="DEXHc_archSki2"/>
    <property type="match status" value="1"/>
</dbReference>
<evidence type="ECO:0000256" key="8">
    <source>
        <dbReference type="ARBA" id="ARBA00023235"/>
    </source>
</evidence>
<dbReference type="Gene3D" id="1.10.3380.30">
    <property type="match status" value="1"/>
</dbReference>
<dbReference type="EC" id="5.6.2.4" evidence="11"/>
<evidence type="ECO:0000313" key="15">
    <source>
        <dbReference type="Proteomes" id="UP000028501"/>
    </source>
</evidence>
<comment type="function">
    <text evidence="11">DNA-dependent ATPase and 3'-5' DNA helicase that may be involved in repair of stalled replication forks.</text>
</comment>
<evidence type="ECO:0000256" key="10">
    <source>
        <dbReference type="ARBA" id="ARBA00048988"/>
    </source>
</evidence>
<dbReference type="CDD" id="cd18795">
    <property type="entry name" value="SF2_C_Ski2"/>
    <property type="match status" value="1"/>
</dbReference>
<reference evidence="14 15" key="1">
    <citation type="submission" date="2013-07" db="EMBL/GenBank/DDBJ databases">
        <title>Genome of Archaeoglobus fulgidus.</title>
        <authorList>
            <person name="Fiebig A."/>
            <person name="Birkeland N.-K."/>
        </authorList>
    </citation>
    <scope>NUCLEOTIDE SEQUENCE [LARGE SCALE GENOMIC DNA]</scope>
    <source>
        <strain evidence="14 15">DSM 8774</strain>
    </source>
</reference>